<dbReference type="PRINTS" id="PR00034">
    <property type="entry name" value="HTHCRP"/>
</dbReference>
<dbReference type="InterPro" id="IPR018490">
    <property type="entry name" value="cNMP-bd_dom_sf"/>
</dbReference>
<dbReference type="RefSeq" id="WP_145055124.1">
    <property type="nucleotide sequence ID" value="NZ_CP036433.1"/>
</dbReference>
<organism evidence="6 7">
    <name type="scientific">Lignipirellula cremea</name>
    <dbReference type="NCBI Taxonomy" id="2528010"/>
    <lineage>
        <taxon>Bacteria</taxon>
        <taxon>Pseudomonadati</taxon>
        <taxon>Planctomycetota</taxon>
        <taxon>Planctomycetia</taxon>
        <taxon>Pirellulales</taxon>
        <taxon>Pirellulaceae</taxon>
        <taxon>Lignipirellula</taxon>
    </lineage>
</organism>
<dbReference type="EMBL" id="CP036433">
    <property type="protein sequence ID" value="QDU96500.1"/>
    <property type="molecule type" value="Genomic_DNA"/>
</dbReference>
<dbReference type="InterPro" id="IPR036390">
    <property type="entry name" value="WH_DNA-bd_sf"/>
</dbReference>
<feature type="domain" description="HTH crp-type" evidence="5">
    <location>
        <begin position="147"/>
        <end position="220"/>
    </location>
</feature>
<evidence type="ECO:0000259" key="5">
    <source>
        <dbReference type="PROSITE" id="PS51063"/>
    </source>
</evidence>
<name>A0A518DXF4_9BACT</name>
<feature type="domain" description="Cyclic nucleotide-binding" evidence="4">
    <location>
        <begin position="13"/>
        <end position="116"/>
    </location>
</feature>
<dbReference type="InterPro" id="IPR014710">
    <property type="entry name" value="RmlC-like_jellyroll"/>
</dbReference>
<evidence type="ECO:0000313" key="7">
    <source>
        <dbReference type="Proteomes" id="UP000317648"/>
    </source>
</evidence>
<dbReference type="PANTHER" id="PTHR24567">
    <property type="entry name" value="CRP FAMILY TRANSCRIPTIONAL REGULATORY PROTEIN"/>
    <property type="match status" value="1"/>
</dbReference>
<keyword evidence="2" id="KW-0238">DNA-binding</keyword>
<keyword evidence="7" id="KW-1185">Reference proteome</keyword>
<dbReference type="InterPro" id="IPR012318">
    <property type="entry name" value="HTH_CRP"/>
</dbReference>
<proteinExistence type="predicted"/>
<dbReference type="Pfam" id="PF00027">
    <property type="entry name" value="cNMP_binding"/>
    <property type="match status" value="1"/>
</dbReference>
<dbReference type="GO" id="GO:0003700">
    <property type="term" value="F:DNA-binding transcription factor activity"/>
    <property type="evidence" value="ECO:0007669"/>
    <property type="project" value="TreeGrafter"/>
</dbReference>
<evidence type="ECO:0000256" key="3">
    <source>
        <dbReference type="ARBA" id="ARBA00023163"/>
    </source>
</evidence>
<dbReference type="AlphaFoldDB" id="A0A518DXF4"/>
<evidence type="ECO:0000256" key="1">
    <source>
        <dbReference type="ARBA" id="ARBA00023015"/>
    </source>
</evidence>
<dbReference type="InterPro" id="IPR050397">
    <property type="entry name" value="Env_Response_Regulators"/>
</dbReference>
<evidence type="ECO:0000259" key="4">
    <source>
        <dbReference type="PROSITE" id="PS50042"/>
    </source>
</evidence>
<dbReference type="CDD" id="cd00038">
    <property type="entry name" value="CAP_ED"/>
    <property type="match status" value="1"/>
</dbReference>
<gene>
    <name evidence="6" type="primary">ntcA_1</name>
    <name evidence="6" type="ORF">Pla8534_43210</name>
</gene>
<dbReference type="GO" id="GO:0005829">
    <property type="term" value="C:cytosol"/>
    <property type="evidence" value="ECO:0007669"/>
    <property type="project" value="TreeGrafter"/>
</dbReference>
<dbReference type="GO" id="GO:0003677">
    <property type="term" value="F:DNA binding"/>
    <property type="evidence" value="ECO:0007669"/>
    <property type="project" value="UniProtKB-KW"/>
</dbReference>
<keyword evidence="3" id="KW-0804">Transcription</keyword>
<reference evidence="6 7" key="1">
    <citation type="submission" date="2019-02" db="EMBL/GenBank/DDBJ databases">
        <title>Deep-cultivation of Planctomycetes and their phenomic and genomic characterization uncovers novel biology.</title>
        <authorList>
            <person name="Wiegand S."/>
            <person name="Jogler M."/>
            <person name="Boedeker C."/>
            <person name="Pinto D."/>
            <person name="Vollmers J."/>
            <person name="Rivas-Marin E."/>
            <person name="Kohn T."/>
            <person name="Peeters S.H."/>
            <person name="Heuer A."/>
            <person name="Rast P."/>
            <person name="Oberbeckmann S."/>
            <person name="Bunk B."/>
            <person name="Jeske O."/>
            <person name="Meyerdierks A."/>
            <person name="Storesund J.E."/>
            <person name="Kallscheuer N."/>
            <person name="Luecker S."/>
            <person name="Lage O.M."/>
            <person name="Pohl T."/>
            <person name="Merkel B.J."/>
            <person name="Hornburger P."/>
            <person name="Mueller R.-W."/>
            <person name="Bruemmer F."/>
            <person name="Labrenz M."/>
            <person name="Spormann A.M."/>
            <person name="Op den Camp H."/>
            <person name="Overmann J."/>
            <person name="Amann R."/>
            <person name="Jetten M.S.M."/>
            <person name="Mascher T."/>
            <person name="Medema M.H."/>
            <person name="Devos D.P."/>
            <person name="Kaster A.-K."/>
            <person name="Ovreas L."/>
            <person name="Rohde M."/>
            <person name="Galperin M.Y."/>
            <person name="Jogler C."/>
        </authorList>
    </citation>
    <scope>NUCLEOTIDE SEQUENCE [LARGE SCALE GENOMIC DNA]</scope>
    <source>
        <strain evidence="6 7">Pla85_3_4</strain>
    </source>
</reference>
<dbReference type="Gene3D" id="2.60.120.10">
    <property type="entry name" value="Jelly Rolls"/>
    <property type="match status" value="1"/>
</dbReference>
<dbReference type="Proteomes" id="UP000317648">
    <property type="component" value="Chromosome"/>
</dbReference>
<dbReference type="PANTHER" id="PTHR24567:SF74">
    <property type="entry name" value="HTH-TYPE TRANSCRIPTIONAL REGULATOR ARCR"/>
    <property type="match status" value="1"/>
</dbReference>
<sequence>MTDKLWHLKSCELFRQLSPEQMGRIEMRSRSRSFAAHSPVYLPAEKADSVFLLTAGLVKVCHLTTDGKESILAFVEPGEMFGELAIFDGDDRDEYVEAIEPAAVLMIPAEVLQQLMAESPGVAMGVTRLVGLRRHRIERRLKNLLFQSNHDRLVHLLLDLAEQFGAAEPGGIRLRVRLTHQDLANLIGSTRETVTVILGRLKAKGVVSGGRRRIVLAKPQALAQSVLRKAPPVPKPGERSDPFFAVC</sequence>
<dbReference type="Pfam" id="PF13545">
    <property type="entry name" value="HTH_Crp_2"/>
    <property type="match status" value="1"/>
</dbReference>
<dbReference type="SUPFAM" id="SSF46785">
    <property type="entry name" value="Winged helix' DNA-binding domain"/>
    <property type="match status" value="1"/>
</dbReference>
<protein>
    <submittedName>
        <fullName evidence="6">Global nitrogen regulator</fullName>
    </submittedName>
</protein>
<dbReference type="SUPFAM" id="SSF51206">
    <property type="entry name" value="cAMP-binding domain-like"/>
    <property type="match status" value="1"/>
</dbReference>
<accession>A0A518DXF4</accession>
<dbReference type="PROSITE" id="PS50042">
    <property type="entry name" value="CNMP_BINDING_3"/>
    <property type="match status" value="1"/>
</dbReference>
<evidence type="ECO:0000256" key="2">
    <source>
        <dbReference type="ARBA" id="ARBA00023125"/>
    </source>
</evidence>
<dbReference type="PROSITE" id="PS51063">
    <property type="entry name" value="HTH_CRP_2"/>
    <property type="match status" value="1"/>
</dbReference>
<dbReference type="KEGG" id="lcre:Pla8534_43210"/>
<dbReference type="CDD" id="cd00092">
    <property type="entry name" value="HTH_CRP"/>
    <property type="match status" value="1"/>
</dbReference>
<dbReference type="OrthoDB" id="9812325at2"/>
<dbReference type="Gene3D" id="1.10.10.10">
    <property type="entry name" value="Winged helix-like DNA-binding domain superfamily/Winged helix DNA-binding domain"/>
    <property type="match status" value="1"/>
</dbReference>
<dbReference type="SMART" id="SM00419">
    <property type="entry name" value="HTH_CRP"/>
    <property type="match status" value="1"/>
</dbReference>
<dbReference type="SMART" id="SM00100">
    <property type="entry name" value="cNMP"/>
    <property type="match status" value="1"/>
</dbReference>
<dbReference type="InterPro" id="IPR036388">
    <property type="entry name" value="WH-like_DNA-bd_sf"/>
</dbReference>
<keyword evidence="1" id="KW-0805">Transcription regulation</keyword>
<evidence type="ECO:0000313" key="6">
    <source>
        <dbReference type="EMBL" id="QDU96500.1"/>
    </source>
</evidence>
<dbReference type="InterPro" id="IPR000595">
    <property type="entry name" value="cNMP-bd_dom"/>
</dbReference>